<proteinExistence type="inferred from homology"/>
<keyword evidence="6" id="KW-0408">Iron</keyword>
<evidence type="ECO:0000256" key="6">
    <source>
        <dbReference type="ARBA" id="ARBA00023004"/>
    </source>
</evidence>
<dbReference type="RefSeq" id="WP_381493270.1">
    <property type="nucleotide sequence ID" value="NZ_JBHTIK010000012.1"/>
</dbReference>
<dbReference type="InterPro" id="IPR012910">
    <property type="entry name" value="Plug_dom"/>
</dbReference>
<keyword evidence="3 11" id="KW-1134">Transmembrane beta strand</keyword>
<evidence type="ECO:0000256" key="2">
    <source>
        <dbReference type="ARBA" id="ARBA00022448"/>
    </source>
</evidence>
<keyword evidence="16" id="KW-0675">Receptor</keyword>
<evidence type="ECO:0000256" key="10">
    <source>
        <dbReference type="ARBA" id="ARBA00023237"/>
    </source>
</evidence>
<evidence type="ECO:0000256" key="11">
    <source>
        <dbReference type="PROSITE-ProRule" id="PRU01360"/>
    </source>
</evidence>
<evidence type="ECO:0000259" key="15">
    <source>
        <dbReference type="Pfam" id="PF07715"/>
    </source>
</evidence>
<dbReference type="CDD" id="cd01347">
    <property type="entry name" value="ligand_gated_channel"/>
    <property type="match status" value="1"/>
</dbReference>
<evidence type="ECO:0000256" key="9">
    <source>
        <dbReference type="ARBA" id="ARBA00023136"/>
    </source>
</evidence>
<dbReference type="Proteomes" id="UP001597124">
    <property type="component" value="Unassembled WGS sequence"/>
</dbReference>
<name>A0ABW3C6P9_SPHXN</name>
<accession>A0ABW3C6P9</accession>
<reference evidence="17" key="1">
    <citation type="journal article" date="2019" name="Int. J. Syst. Evol. Microbiol.">
        <title>The Global Catalogue of Microorganisms (GCM) 10K type strain sequencing project: providing services to taxonomists for standard genome sequencing and annotation.</title>
        <authorList>
            <consortium name="The Broad Institute Genomics Platform"/>
            <consortium name="The Broad Institute Genome Sequencing Center for Infectious Disease"/>
            <person name="Wu L."/>
            <person name="Ma J."/>
        </authorList>
    </citation>
    <scope>NUCLEOTIDE SEQUENCE [LARGE SCALE GENOMIC DNA]</scope>
    <source>
        <strain evidence="17">CCUG 52537</strain>
    </source>
</reference>
<dbReference type="Pfam" id="PF07715">
    <property type="entry name" value="Plug"/>
    <property type="match status" value="1"/>
</dbReference>
<feature type="signal peptide" evidence="13">
    <location>
        <begin position="1"/>
        <end position="26"/>
    </location>
</feature>
<dbReference type="SUPFAM" id="SSF56935">
    <property type="entry name" value="Porins"/>
    <property type="match status" value="1"/>
</dbReference>
<gene>
    <name evidence="16" type="ORF">ACFQ00_16420</name>
</gene>
<keyword evidence="9 11" id="KW-0472">Membrane</keyword>
<protein>
    <submittedName>
        <fullName evidence="16">TonB-dependent receptor</fullName>
    </submittedName>
</protein>
<keyword evidence="17" id="KW-1185">Reference proteome</keyword>
<keyword evidence="2 11" id="KW-0813">Transport</keyword>
<evidence type="ECO:0000256" key="4">
    <source>
        <dbReference type="ARBA" id="ARBA00022496"/>
    </source>
</evidence>
<comment type="caution">
    <text evidence="16">The sequence shown here is derived from an EMBL/GenBank/DDBJ whole genome shotgun (WGS) entry which is preliminary data.</text>
</comment>
<evidence type="ECO:0000256" key="13">
    <source>
        <dbReference type="SAM" id="SignalP"/>
    </source>
</evidence>
<evidence type="ECO:0000313" key="17">
    <source>
        <dbReference type="Proteomes" id="UP001597124"/>
    </source>
</evidence>
<evidence type="ECO:0000313" key="16">
    <source>
        <dbReference type="EMBL" id="MFD0849923.1"/>
    </source>
</evidence>
<dbReference type="InterPro" id="IPR039426">
    <property type="entry name" value="TonB-dep_rcpt-like"/>
</dbReference>
<dbReference type="PROSITE" id="PS52016">
    <property type="entry name" value="TONB_DEPENDENT_REC_3"/>
    <property type="match status" value="1"/>
</dbReference>
<keyword evidence="10 11" id="KW-0998">Cell outer membrane</keyword>
<evidence type="ECO:0000259" key="14">
    <source>
        <dbReference type="Pfam" id="PF00593"/>
    </source>
</evidence>
<evidence type="ECO:0000256" key="1">
    <source>
        <dbReference type="ARBA" id="ARBA00004571"/>
    </source>
</evidence>
<keyword evidence="5 11" id="KW-0812">Transmembrane</keyword>
<dbReference type="PANTHER" id="PTHR32552">
    <property type="entry name" value="FERRICHROME IRON RECEPTOR-RELATED"/>
    <property type="match status" value="1"/>
</dbReference>
<dbReference type="EMBL" id="JBHTIK010000012">
    <property type="protein sequence ID" value="MFD0849923.1"/>
    <property type="molecule type" value="Genomic_DNA"/>
</dbReference>
<evidence type="ECO:0000256" key="12">
    <source>
        <dbReference type="RuleBase" id="RU003357"/>
    </source>
</evidence>
<keyword evidence="13" id="KW-0732">Signal</keyword>
<dbReference type="Pfam" id="PF00593">
    <property type="entry name" value="TonB_dep_Rec_b-barrel"/>
    <property type="match status" value="1"/>
</dbReference>
<organism evidence="16 17">
    <name type="scientific">Sphingosinicella xenopeptidilytica</name>
    <dbReference type="NCBI Taxonomy" id="364098"/>
    <lineage>
        <taxon>Bacteria</taxon>
        <taxon>Pseudomonadati</taxon>
        <taxon>Pseudomonadota</taxon>
        <taxon>Alphaproteobacteria</taxon>
        <taxon>Sphingomonadales</taxon>
        <taxon>Sphingosinicellaceae</taxon>
        <taxon>Sphingosinicella</taxon>
    </lineage>
</organism>
<comment type="similarity">
    <text evidence="11 12">Belongs to the TonB-dependent receptor family.</text>
</comment>
<keyword evidence="8 12" id="KW-0798">TonB box</keyword>
<dbReference type="PANTHER" id="PTHR32552:SF81">
    <property type="entry name" value="TONB-DEPENDENT OUTER MEMBRANE RECEPTOR"/>
    <property type="match status" value="1"/>
</dbReference>
<dbReference type="InterPro" id="IPR036942">
    <property type="entry name" value="Beta-barrel_TonB_sf"/>
</dbReference>
<comment type="subcellular location">
    <subcellularLocation>
        <location evidence="1 11">Cell outer membrane</location>
        <topology evidence="1 11">Multi-pass membrane protein</topology>
    </subcellularLocation>
</comment>
<feature type="domain" description="TonB-dependent receptor plug" evidence="15">
    <location>
        <begin position="47"/>
        <end position="158"/>
    </location>
</feature>
<dbReference type="Gene3D" id="2.40.170.20">
    <property type="entry name" value="TonB-dependent receptor, beta-barrel domain"/>
    <property type="match status" value="1"/>
</dbReference>
<evidence type="ECO:0000256" key="5">
    <source>
        <dbReference type="ARBA" id="ARBA00022692"/>
    </source>
</evidence>
<feature type="chain" id="PRO_5047541026" evidence="13">
    <location>
        <begin position="27"/>
        <end position="729"/>
    </location>
</feature>
<keyword evidence="7" id="KW-0406">Ion transport</keyword>
<dbReference type="InterPro" id="IPR000531">
    <property type="entry name" value="Beta-barrel_TonB"/>
</dbReference>
<feature type="domain" description="TonB-dependent receptor-like beta-barrel" evidence="14">
    <location>
        <begin position="281"/>
        <end position="689"/>
    </location>
</feature>
<evidence type="ECO:0000256" key="3">
    <source>
        <dbReference type="ARBA" id="ARBA00022452"/>
    </source>
</evidence>
<evidence type="ECO:0000256" key="7">
    <source>
        <dbReference type="ARBA" id="ARBA00023065"/>
    </source>
</evidence>
<evidence type="ECO:0000256" key="8">
    <source>
        <dbReference type="ARBA" id="ARBA00023077"/>
    </source>
</evidence>
<keyword evidence="4" id="KW-0410">Iron transport</keyword>
<sequence>MTTHMRGILTATTAMGLVFSASFASAQEADAEAGEIIVTAQKRTENLQDVPISISVVSGEKLQQSGAVQLVDFGAYTPGLQVDSSGTPGQSTISLRGVAPVGPSQTVGTYLDDAPVGSSSLYARSAVFALDLLPYDIQRLEVLRGPQGTLYGASSIGGLLKYVTITPSLDGFSGKVGGEVFTIDHANDVGYAVQGMVNAAIVPGKLGISASYAYRDTPGYVDNIQTGKKDQNSYWQEGARVSLLWQPDEALSVRLSGMWQTIDADGNANVREDLVTGERLGDGMSNWNYLDEKFRKKVQYYASTIDYDFDFATLTSATTYSRMKTLQIQDASRLYGTLFPLFGLPEPGLAPFTLRLNLKKWTQEVRLTSPSSGNFEWMVGGFYTYENSDNKQLVNSYFMDGTSIPGLDPLAIAELPSKYREYAVFGNVTYRFSDSFDITGGLRWAKNKQKFRQISEGAIIPTANDPGRSSESVLTYSISPQFHVNDDTMIYGRVASGYRPGGPNITFPGVEPTVGSDSLVNYEVGLKSILFDRAVTLDLAAFYMDWKDIQLSVDFDGVSGLANAGSARSQGLEASLQWRPAPGLTLGATGAYTDAKLTSDTPPSVGGFDGDRLPRIPKWSGSLTVDYSFDIDDTASLRIGGGLRHTGRRLSAVASDPNAIWAKRYTAIDLNAALTLDESITIRAYARNVTDKQAAITRDILTDGLGSAYVIGLTPLQPRTVGVALDLSF</sequence>